<feature type="domain" description="SMODS and SLOG-associating 2TM effector" evidence="3">
    <location>
        <begin position="131"/>
        <end position="252"/>
    </location>
</feature>
<dbReference type="OrthoDB" id="3245801at2759"/>
<keyword evidence="2" id="KW-0812">Transmembrane</keyword>
<evidence type="ECO:0000259" key="3">
    <source>
        <dbReference type="Pfam" id="PF18142"/>
    </source>
</evidence>
<dbReference type="InterPro" id="IPR041622">
    <property type="entry name" value="SLATT_fungi"/>
</dbReference>
<protein>
    <recommendedName>
        <fullName evidence="3">SMODS and SLOG-associating 2TM effector domain-containing protein</fullName>
    </recommendedName>
</protein>
<feature type="transmembrane region" description="Helical" evidence="2">
    <location>
        <begin position="176"/>
        <end position="195"/>
    </location>
</feature>
<reference evidence="4 5" key="1">
    <citation type="journal article" date="2020" name="ISME J.">
        <title>Uncovering the hidden diversity of litter-decomposition mechanisms in mushroom-forming fungi.</title>
        <authorList>
            <person name="Floudas D."/>
            <person name="Bentzer J."/>
            <person name="Ahren D."/>
            <person name="Johansson T."/>
            <person name="Persson P."/>
            <person name="Tunlid A."/>
        </authorList>
    </citation>
    <scope>NUCLEOTIDE SEQUENCE [LARGE SCALE GENOMIC DNA]</scope>
    <source>
        <strain evidence="4 5">CBS 661.87</strain>
    </source>
</reference>
<comment type="caution">
    <text evidence="4">The sequence shown here is derived from an EMBL/GenBank/DDBJ whole genome shotgun (WGS) entry which is preliminary data.</text>
</comment>
<feature type="transmembrane region" description="Helical" evidence="2">
    <location>
        <begin position="147"/>
        <end position="170"/>
    </location>
</feature>
<evidence type="ECO:0000313" key="4">
    <source>
        <dbReference type="EMBL" id="KAF5374510.1"/>
    </source>
</evidence>
<proteinExistence type="predicted"/>
<evidence type="ECO:0000313" key="5">
    <source>
        <dbReference type="Proteomes" id="UP000565441"/>
    </source>
</evidence>
<feature type="region of interest" description="Disordered" evidence="1">
    <location>
        <begin position="1"/>
        <end position="96"/>
    </location>
</feature>
<keyword evidence="2" id="KW-1133">Transmembrane helix</keyword>
<sequence length="263" mass="28674">MDDENSNGRGRDQASLNSTQPMQSTTAAPTSGDPALTLTRSAERSEEDTLSVPEPRRDVRDRLGNPLPPLPLGSETRPVSDIRPPHRTRTFDTLHSGRPRSGIDWIVPIEEKPVHPQRTVGERLAPTLARAHLERDKYAMKAKMTGYALNAAIGVQVLLGSLTTGLSAAATSGKQAAIATTILGGLSTLVASYLARARGSNEPELSITRVKDLEQFIRECQAFEMDFGHTTTGEYDEQLFRFRSLFEELLGNGSGERKLSPPV</sequence>
<feature type="compositionally biased region" description="Polar residues" evidence="1">
    <location>
        <begin position="14"/>
        <end position="29"/>
    </location>
</feature>
<dbReference type="AlphaFoldDB" id="A0A8H5LYB2"/>
<evidence type="ECO:0000256" key="1">
    <source>
        <dbReference type="SAM" id="MobiDB-lite"/>
    </source>
</evidence>
<accession>A0A8H5LYB2</accession>
<keyword evidence="5" id="KW-1185">Reference proteome</keyword>
<evidence type="ECO:0000256" key="2">
    <source>
        <dbReference type="SAM" id="Phobius"/>
    </source>
</evidence>
<feature type="compositionally biased region" description="Basic and acidic residues" evidence="1">
    <location>
        <begin position="78"/>
        <end position="92"/>
    </location>
</feature>
<organism evidence="4 5">
    <name type="scientific">Tricholomella constricta</name>
    <dbReference type="NCBI Taxonomy" id="117010"/>
    <lineage>
        <taxon>Eukaryota</taxon>
        <taxon>Fungi</taxon>
        <taxon>Dikarya</taxon>
        <taxon>Basidiomycota</taxon>
        <taxon>Agaricomycotina</taxon>
        <taxon>Agaricomycetes</taxon>
        <taxon>Agaricomycetidae</taxon>
        <taxon>Agaricales</taxon>
        <taxon>Tricholomatineae</taxon>
        <taxon>Lyophyllaceae</taxon>
        <taxon>Tricholomella</taxon>
    </lineage>
</organism>
<feature type="compositionally biased region" description="Basic and acidic residues" evidence="1">
    <location>
        <begin position="54"/>
        <end position="63"/>
    </location>
</feature>
<gene>
    <name evidence="4" type="ORF">D9615_009090</name>
</gene>
<keyword evidence="2" id="KW-0472">Membrane</keyword>
<name>A0A8H5LYB2_9AGAR</name>
<dbReference type="NCBIfam" id="NF033635">
    <property type="entry name" value="SLATT_fungal"/>
    <property type="match status" value="1"/>
</dbReference>
<dbReference type="Pfam" id="PF18142">
    <property type="entry name" value="SLATT_fungal"/>
    <property type="match status" value="1"/>
</dbReference>
<dbReference type="Proteomes" id="UP000565441">
    <property type="component" value="Unassembled WGS sequence"/>
</dbReference>
<dbReference type="EMBL" id="JAACJP010000036">
    <property type="protein sequence ID" value="KAF5374510.1"/>
    <property type="molecule type" value="Genomic_DNA"/>
</dbReference>